<reference evidence="2 3" key="1">
    <citation type="submission" date="2021-07" db="EMBL/GenBank/DDBJ databases">
        <title>Genome data of Colletotrichum spaethianum.</title>
        <authorList>
            <person name="Utami Y.D."/>
            <person name="Hiruma K."/>
        </authorList>
    </citation>
    <scope>NUCLEOTIDE SEQUENCE [LARGE SCALE GENOMIC DNA]</scope>
    <source>
        <strain evidence="2 3">MAFF 242679</strain>
    </source>
</reference>
<evidence type="ECO:0000313" key="2">
    <source>
        <dbReference type="EMBL" id="GJC84087.1"/>
    </source>
</evidence>
<gene>
    <name evidence="2" type="ORF">ColLi_06925</name>
</gene>
<dbReference type="InterPro" id="IPR002347">
    <property type="entry name" value="SDR_fam"/>
</dbReference>
<dbReference type="InterPro" id="IPR036291">
    <property type="entry name" value="NAD(P)-bd_dom_sf"/>
</dbReference>
<dbReference type="Gene3D" id="3.40.50.720">
    <property type="entry name" value="NAD(P)-binding Rossmann-like Domain"/>
    <property type="match status" value="1"/>
</dbReference>
<proteinExistence type="predicted"/>
<dbReference type="PRINTS" id="PR00081">
    <property type="entry name" value="GDHRDH"/>
</dbReference>
<dbReference type="PANTHER" id="PTHR43157">
    <property type="entry name" value="PHOSPHATIDYLINOSITOL-GLYCAN BIOSYNTHESIS CLASS F PROTEIN-RELATED"/>
    <property type="match status" value="1"/>
</dbReference>
<name>A0AA37LTP7_9PEZI</name>
<evidence type="ECO:0000256" key="1">
    <source>
        <dbReference type="ARBA" id="ARBA00023002"/>
    </source>
</evidence>
<keyword evidence="3" id="KW-1185">Reference proteome</keyword>
<comment type="caution">
    <text evidence="2">The sequence shown here is derived from an EMBL/GenBank/DDBJ whole genome shotgun (WGS) entry which is preliminary data.</text>
</comment>
<dbReference type="GO" id="GO:0016491">
    <property type="term" value="F:oxidoreductase activity"/>
    <property type="evidence" value="ECO:0007669"/>
    <property type="project" value="UniProtKB-KW"/>
</dbReference>
<sequence length="307" mass="33759">MTVLLINGVSPGGIGAGIAISLARSSPSRLILLAKADDASHLQTIKDEIKIRDATVAVTVMILNPSELSSVRSAAQKILGNPDIVHIDGVINVQTEMPRPFTKTEDGHEYLLQTNYLSQFLLTTKVLPKILSATRPRVVNISSSANKISGMRFHDLNFEETGSYEPWTAYGQTKTAAILFTVALNSRFGSSQHPGFRSYAVHPGGVKTKLQEQLSEDALKKAYEATKQRFGELTANDFFRWKTLPAAVSTPLRAVLDPLLPSREGVWLEDCELYEKSIHLAAHATDLGYAERLWNMSEELVGEKPEV</sequence>
<dbReference type="Pfam" id="PF00106">
    <property type="entry name" value="adh_short"/>
    <property type="match status" value="1"/>
</dbReference>
<protein>
    <submittedName>
        <fullName evidence="2">Retinol dehydrogenase 12</fullName>
    </submittedName>
</protein>
<dbReference type="AlphaFoldDB" id="A0AA37LTP7"/>
<dbReference type="PANTHER" id="PTHR43157:SF31">
    <property type="entry name" value="PHOSPHATIDYLINOSITOL-GLYCAN BIOSYNTHESIS CLASS F PROTEIN"/>
    <property type="match status" value="1"/>
</dbReference>
<dbReference type="SUPFAM" id="SSF51735">
    <property type="entry name" value="NAD(P)-binding Rossmann-fold domains"/>
    <property type="match status" value="1"/>
</dbReference>
<accession>A0AA37LTP7</accession>
<evidence type="ECO:0000313" key="3">
    <source>
        <dbReference type="Proteomes" id="UP001055172"/>
    </source>
</evidence>
<keyword evidence="1" id="KW-0560">Oxidoreductase</keyword>
<dbReference type="Proteomes" id="UP001055172">
    <property type="component" value="Unassembled WGS sequence"/>
</dbReference>
<organism evidence="2 3">
    <name type="scientific">Colletotrichum liriopes</name>
    <dbReference type="NCBI Taxonomy" id="708192"/>
    <lineage>
        <taxon>Eukaryota</taxon>
        <taxon>Fungi</taxon>
        <taxon>Dikarya</taxon>
        <taxon>Ascomycota</taxon>
        <taxon>Pezizomycotina</taxon>
        <taxon>Sordariomycetes</taxon>
        <taxon>Hypocreomycetidae</taxon>
        <taxon>Glomerellales</taxon>
        <taxon>Glomerellaceae</taxon>
        <taxon>Colletotrichum</taxon>
        <taxon>Colletotrichum spaethianum species complex</taxon>
    </lineage>
</organism>
<dbReference type="EMBL" id="BPPX01000013">
    <property type="protein sequence ID" value="GJC84087.1"/>
    <property type="molecule type" value="Genomic_DNA"/>
</dbReference>